<reference evidence="1 2" key="1">
    <citation type="journal article" date="2016" name="Mol. Biol. Evol.">
        <title>Comparative Genomics of Early-Diverging Mushroom-Forming Fungi Provides Insights into the Origins of Lignocellulose Decay Capabilities.</title>
        <authorList>
            <person name="Nagy L.G."/>
            <person name="Riley R."/>
            <person name="Tritt A."/>
            <person name="Adam C."/>
            <person name="Daum C."/>
            <person name="Floudas D."/>
            <person name="Sun H."/>
            <person name="Yadav J.S."/>
            <person name="Pangilinan J."/>
            <person name="Larsson K.H."/>
            <person name="Matsuura K."/>
            <person name="Barry K."/>
            <person name="Labutti K."/>
            <person name="Kuo R."/>
            <person name="Ohm R.A."/>
            <person name="Bhattacharya S.S."/>
            <person name="Shirouzu T."/>
            <person name="Yoshinaga Y."/>
            <person name="Martin F.M."/>
            <person name="Grigoriev I.V."/>
            <person name="Hibbett D.S."/>
        </authorList>
    </citation>
    <scope>NUCLEOTIDE SEQUENCE [LARGE SCALE GENOMIC DNA]</scope>
    <source>
        <strain evidence="1 2">HHB12029</strain>
    </source>
</reference>
<name>A0A165NRG9_EXIGL</name>
<proteinExistence type="predicted"/>
<dbReference type="InParanoid" id="A0A165NRG9"/>
<organism evidence="1 2">
    <name type="scientific">Exidia glandulosa HHB12029</name>
    <dbReference type="NCBI Taxonomy" id="1314781"/>
    <lineage>
        <taxon>Eukaryota</taxon>
        <taxon>Fungi</taxon>
        <taxon>Dikarya</taxon>
        <taxon>Basidiomycota</taxon>
        <taxon>Agaricomycotina</taxon>
        <taxon>Agaricomycetes</taxon>
        <taxon>Auriculariales</taxon>
        <taxon>Exidiaceae</taxon>
        <taxon>Exidia</taxon>
    </lineage>
</organism>
<evidence type="ECO:0000313" key="1">
    <source>
        <dbReference type="EMBL" id="KZW01113.1"/>
    </source>
</evidence>
<protein>
    <submittedName>
        <fullName evidence="1">Uncharacterized protein</fullName>
    </submittedName>
</protein>
<dbReference type="AlphaFoldDB" id="A0A165NRG9"/>
<keyword evidence="2" id="KW-1185">Reference proteome</keyword>
<dbReference type="EMBL" id="KV425896">
    <property type="protein sequence ID" value="KZW01113.1"/>
    <property type="molecule type" value="Genomic_DNA"/>
</dbReference>
<dbReference type="Proteomes" id="UP000077266">
    <property type="component" value="Unassembled WGS sequence"/>
</dbReference>
<sequence length="276" mass="29390">MPKSFGTPSVVSFPLLFFFFAKSPSRLTRLTGARRFCGRPPLPVVAVAVFAVAPLVGKFSRAFSSSSNAVFFPFTASSAVADRPVPIFIAVSPWLPVRCTRTRVLRRRACWIGARQAFELPAVAKFTKNLKRSRLGHFPSSSSSAELSGGGFIRAFTGPPQTVGQLDRLGGAPPSSAKLREQSEQTPIFLMLPGDRDGIEVTGGSSGDGCHCVESHQKCTHRGLELGSITPVHSLGIGFLSQSDSAVPTLQTMRVLVALVALTVAVLRVATPNPSL</sequence>
<evidence type="ECO:0000313" key="2">
    <source>
        <dbReference type="Proteomes" id="UP000077266"/>
    </source>
</evidence>
<accession>A0A165NRG9</accession>
<gene>
    <name evidence="1" type="ORF">EXIGLDRAFT_693861</name>
</gene>